<feature type="compositionally biased region" description="Polar residues" evidence="1">
    <location>
        <begin position="63"/>
        <end position="74"/>
    </location>
</feature>
<feature type="compositionally biased region" description="Basic residues" evidence="1">
    <location>
        <begin position="87"/>
        <end position="101"/>
    </location>
</feature>
<comment type="caution">
    <text evidence="2">The sequence shown here is derived from an EMBL/GenBank/DDBJ whole genome shotgun (WGS) entry which is preliminary data.</text>
</comment>
<protein>
    <submittedName>
        <fullName evidence="2">Uncharacterized protein</fullName>
    </submittedName>
</protein>
<dbReference type="EMBL" id="BGPR01007579">
    <property type="protein sequence ID" value="GBN27984.1"/>
    <property type="molecule type" value="Genomic_DNA"/>
</dbReference>
<reference evidence="2 3" key="1">
    <citation type="journal article" date="2019" name="Sci. Rep.">
        <title>Orb-weaving spider Araneus ventricosus genome elucidates the spidroin gene catalogue.</title>
        <authorList>
            <person name="Kono N."/>
            <person name="Nakamura H."/>
            <person name="Ohtoshi R."/>
            <person name="Moran D.A.P."/>
            <person name="Shinohara A."/>
            <person name="Yoshida Y."/>
            <person name="Fujiwara M."/>
            <person name="Mori M."/>
            <person name="Tomita M."/>
            <person name="Arakawa K."/>
        </authorList>
    </citation>
    <scope>NUCLEOTIDE SEQUENCE [LARGE SCALE GENOMIC DNA]</scope>
</reference>
<dbReference type="Proteomes" id="UP000499080">
    <property type="component" value="Unassembled WGS sequence"/>
</dbReference>
<evidence type="ECO:0000313" key="2">
    <source>
        <dbReference type="EMBL" id="GBN27984.1"/>
    </source>
</evidence>
<gene>
    <name evidence="2" type="ORF">AVEN_269031_1</name>
</gene>
<dbReference type="AlphaFoldDB" id="A0A4Y2MNL6"/>
<evidence type="ECO:0000256" key="1">
    <source>
        <dbReference type="SAM" id="MobiDB-lite"/>
    </source>
</evidence>
<name>A0A4Y2MNL6_ARAVE</name>
<evidence type="ECO:0000313" key="3">
    <source>
        <dbReference type="Proteomes" id="UP000499080"/>
    </source>
</evidence>
<keyword evidence="3" id="KW-1185">Reference proteome</keyword>
<feature type="region of interest" description="Disordered" evidence="1">
    <location>
        <begin position="63"/>
        <end position="101"/>
    </location>
</feature>
<sequence>MPNLNPTHYRTIGVAKRAPVFRGVAKRAPVFRGVAKRALVFRGVEKGANQPNPRLPAYLIGCKTQQGQPGKESQPQPPEPSATKQHLFPKQKKIQKRQTGR</sequence>
<proteinExistence type="predicted"/>
<accession>A0A4Y2MNL6</accession>
<organism evidence="2 3">
    <name type="scientific">Araneus ventricosus</name>
    <name type="common">Orbweaver spider</name>
    <name type="synonym">Epeira ventricosa</name>
    <dbReference type="NCBI Taxonomy" id="182803"/>
    <lineage>
        <taxon>Eukaryota</taxon>
        <taxon>Metazoa</taxon>
        <taxon>Ecdysozoa</taxon>
        <taxon>Arthropoda</taxon>
        <taxon>Chelicerata</taxon>
        <taxon>Arachnida</taxon>
        <taxon>Araneae</taxon>
        <taxon>Araneomorphae</taxon>
        <taxon>Entelegynae</taxon>
        <taxon>Araneoidea</taxon>
        <taxon>Araneidae</taxon>
        <taxon>Araneus</taxon>
    </lineage>
</organism>